<protein>
    <submittedName>
        <fullName evidence="2">Polyhydroxyalkanoate synthesis regulator protein</fullName>
    </submittedName>
</protein>
<name>A0ABU0HND7_9HYPH</name>
<dbReference type="RefSeq" id="WP_238248404.1">
    <property type="nucleotide sequence ID" value="NZ_BPQX01000018.1"/>
</dbReference>
<evidence type="ECO:0000313" key="2">
    <source>
        <dbReference type="EMBL" id="MDQ0443840.1"/>
    </source>
</evidence>
<dbReference type="Proteomes" id="UP001236369">
    <property type="component" value="Unassembled WGS sequence"/>
</dbReference>
<evidence type="ECO:0000313" key="3">
    <source>
        <dbReference type="Proteomes" id="UP001236369"/>
    </source>
</evidence>
<dbReference type="Pfam" id="PF07879">
    <property type="entry name" value="PHB_acc_N"/>
    <property type="match status" value="1"/>
</dbReference>
<comment type="caution">
    <text evidence="2">The sequence shown here is derived from an EMBL/GenBank/DDBJ whole genome shotgun (WGS) entry which is preliminary data.</text>
</comment>
<accession>A0ABU0HND7</accession>
<organism evidence="2 3">
    <name type="scientific">Methylobacterium persicinum</name>
    <dbReference type="NCBI Taxonomy" id="374426"/>
    <lineage>
        <taxon>Bacteria</taxon>
        <taxon>Pseudomonadati</taxon>
        <taxon>Pseudomonadota</taxon>
        <taxon>Alphaproteobacteria</taxon>
        <taxon>Hyphomicrobiales</taxon>
        <taxon>Methylobacteriaceae</taxon>
        <taxon>Methylobacterium</taxon>
    </lineage>
</organism>
<dbReference type="InterPro" id="IPR012909">
    <property type="entry name" value="PHA_DNA-bd_N"/>
</dbReference>
<dbReference type="EMBL" id="JAUSVV010000008">
    <property type="protein sequence ID" value="MDQ0443840.1"/>
    <property type="molecule type" value="Genomic_DNA"/>
</dbReference>
<evidence type="ECO:0000259" key="1">
    <source>
        <dbReference type="Pfam" id="PF07879"/>
    </source>
</evidence>
<reference evidence="2 3" key="1">
    <citation type="submission" date="2023-07" db="EMBL/GenBank/DDBJ databases">
        <title>Genomic Encyclopedia of Type Strains, Phase IV (KMG-IV): sequencing the most valuable type-strain genomes for metagenomic binning, comparative biology and taxonomic classification.</title>
        <authorList>
            <person name="Goeker M."/>
        </authorList>
    </citation>
    <scope>NUCLEOTIDE SEQUENCE [LARGE SCALE GENOMIC DNA]</scope>
    <source>
        <strain evidence="2 3">DSM 19562</strain>
    </source>
</reference>
<sequence length="65" mass="7777">MPRKRRPRRLINRYRQSRLYDVTTATYVTVDRLKEWRADGFEVIVREVETGRYVTDTVLPSGFDA</sequence>
<feature type="domain" description="PHA accumulation regulator DNA-binding N-terminal" evidence="1">
    <location>
        <begin position="10"/>
        <end position="59"/>
    </location>
</feature>
<keyword evidence="3" id="KW-1185">Reference proteome</keyword>
<proteinExistence type="predicted"/>
<gene>
    <name evidence="2" type="ORF">QO016_003346</name>
</gene>